<gene>
    <name evidence="2" type="ORF">ECRASSUSDP1_LOCUS12415</name>
</gene>
<protein>
    <submittedName>
        <fullName evidence="2">Uncharacterized protein</fullName>
    </submittedName>
</protein>
<reference evidence="2" key="1">
    <citation type="submission" date="2023-07" db="EMBL/GenBank/DDBJ databases">
        <authorList>
            <consortium name="AG Swart"/>
            <person name="Singh M."/>
            <person name="Singh A."/>
            <person name="Seah K."/>
            <person name="Emmerich C."/>
        </authorList>
    </citation>
    <scope>NUCLEOTIDE SEQUENCE</scope>
    <source>
        <strain evidence="2">DP1</strain>
    </source>
</reference>
<dbReference type="InterPro" id="IPR036322">
    <property type="entry name" value="WD40_repeat_dom_sf"/>
</dbReference>
<evidence type="ECO:0000313" key="2">
    <source>
        <dbReference type="EMBL" id="CAI2371095.1"/>
    </source>
</evidence>
<proteinExistence type="predicted"/>
<dbReference type="Proteomes" id="UP001295684">
    <property type="component" value="Unassembled WGS sequence"/>
</dbReference>
<accession>A0AAD1XE12</accession>
<dbReference type="InterPro" id="IPR001680">
    <property type="entry name" value="WD40_rpt"/>
</dbReference>
<dbReference type="AlphaFoldDB" id="A0AAD1XE12"/>
<dbReference type="PANTHER" id="PTHR47822">
    <property type="entry name" value="CARBOHYDRATE BINDING DOMAIN CONTAINING PROTEIN"/>
    <property type="match status" value="1"/>
</dbReference>
<feature type="region of interest" description="Disordered" evidence="1">
    <location>
        <begin position="11"/>
        <end position="35"/>
    </location>
</feature>
<sequence length="376" mass="42099">MDKDLEQVIEEAKAVDQEEIEEEKEGEEPEIDEEERKALELNEKLEMMATKLIPKKYSAKTTFQVGSEEKVKEVFSAEFGFDDKYLAVALGDATICIYNLVNNKLAQSISYVPSDSNDVARAMCVKWLNNAIICAFSDGVVNEYSCPVGKLVSSVTEENNQTFVLDVDPYNEKFCTGGKDYRVRVYDAETKECLLKMIPVDSKEPGHAQRIFAMTYKRDDPNVVITGGWDKTLQIHDIRRGGPVGYIFGPDLSSNSIDIYDNTIATGSYRGRNPLQIWDLRKKDLISNIEWDYSGEASENSFLNCAAFTHNGEVIIAGGKGEEIKYFDLDKEEDVSSYSLFGKQSGFDNSILCCAFAKTNNNYVVGTADGTIKIFN</sequence>
<feature type="compositionally biased region" description="Acidic residues" evidence="1">
    <location>
        <begin position="17"/>
        <end position="33"/>
    </location>
</feature>
<dbReference type="PANTHER" id="PTHR47822:SF2">
    <property type="entry name" value="F-BOX AND WD-40 DOMAIN PROTEIN 7"/>
    <property type="match status" value="1"/>
</dbReference>
<dbReference type="Gene3D" id="2.130.10.10">
    <property type="entry name" value="YVTN repeat-like/Quinoprotein amine dehydrogenase"/>
    <property type="match status" value="2"/>
</dbReference>
<dbReference type="EMBL" id="CAMPGE010012319">
    <property type="protein sequence ID" value="CAI2371095.1"/>
    <property type="molecule type" value="Genomic_DNA"/>
</dbReference>
<organism evidence="2 3">
    <name type="scientific">Euplotes crassus</name>
    <dbReference type="NCBI Taxonomy" id="5936"/>
    <lineage>
        <taxon>Eukaryota</taxon>
        <taxon>Sar</taxon>
        <taxon>Alveolata</taxon>
        <taxon>Ciliophora</taxon>
        <taxon>Intramacronucleata</taxon>
        <taxon>Spirotrichea</taxon>
        <taxon>Hypotrichia</taxon>
        <taxon>Euplotida</taxon>
        <taxon>Euplotidae</taxon>
        <taxon>Moneuplotes</taxon>
    </lineage>
</organism>
<evidence type="ECO:0000256" key="1">
    <source>
        <dbReference type="SAM" id="MobiDB-lite"/>
    </source>
</evidence>
<dbReference type="SMART" id="SM00320">
    <property type="entry name" value="WD40"/>
    <property type="match status" value="6"/>
</dbReference>
<name>A0AAD1XE12_EUPCR</name>
<comment type="caution">
    <text evidence="2">The sequence shown here is derived from an EMBL/GenBank/DDBJ whole genome shotgun (WGS) entry which is preliminary data.</text>
</comment>
<dbReference type="SUPFAM" id="SSF50978">
    <property type="entry name" value="WD40 repeat-like"/>
    <property type="match status" value="1"/>
</dbReference>
<keyword evidence="3" id="KW-1185">Reference proteome</keyword>
<evidence type="ECO:0000313" key="3">
    <source>
        <dbReference type="Proteomes" id="UP001295684"/>
    </source>
</evidence>
<dbReference type="Pfam" id="PF00400">
    <property type="entry name" value="WD40"/>
    <property type="match status" value="2"/>
</dbReference>
<dbReference type="InterPro" id="IPR015943">
    <property type="entry name" value="WD40/YVTN_repeat-like_dom_sf"/>
</dbReference>